<keyword evidence="4 7" id="KW-0808">Transferase</keyword>
<comment type="similarity">
    <text evidence="2 7">Belongs to the NDUFAF7 family.</text>
</comment>
<evidence type="ECO:0000256" key="5">
    <source>
        <dbReference type="ARBA" id="ARBA00023128"/>
    </source>
</evidence>
<organism evidence="8 9">
    <name type="scientific">Galerina marginata (strain CBS 339.88)</name>
    <dbReference type="NCBI Taxonomy" id="685588"/>
    <lineage>
        <taxon>Eukaryota</taxon>
        <taxon>Fungi</taxon>
        <taxon>Dikarya</taxon>
        <taxon>Basidiomycota</taxon>
        <taxon>Agaricomycotina</taxon>
        <taxon>Agaricomycetes</taxon>
        <taxon>Agaricomycetidae</taxon>
        <taxon>Agaricales</taxon>
        <taxon>Agaricineae</taxon>
        <taxon>Strophariaceae</taxon>
        <taxon>Galerina</taxon>
    </lineage>
</organism>
<comment type="function">
    <text evidence="7">Arginine methyltransferase involved in the assembly or stability of mitochondrial NADH:ubiquinone oxidoreductase complex (complex I).</text>
</comment>
<dbReference type="GO" id="GO:0032981">
    <property type="term" value="P:mitochondrial respiratory chain complex I assembly"/>
    <property type="evidence" value="ECO:0007669"/>
    <property type="project" value="TreeGrafter"/>
</dbReference>
<dbReference type="GO" id="GO:0032259">
    <property type="term" value="P:methylation"/>
    <property type="evidence" value="ECO:0007669"/>
    <property type="project" value="UniProtKB-KW"/>
</dbReference>
<protein>
    <recommendedName>
        <fullName evidence="7">Protein arginine methyltransferase NDUFAF7</fullName>
        <ecNumber evidence="7">2.1.1.320</ecNumber>
    </recommendedName>
</protein>
<keyword evidence="5 7" id="KW-0496">Mitochondrion</keyword>
<dbReference type="InterPro" id="IPR003788">
    <property type="entry name" value="NDUFAF7"/>
</dbReference>
<gene>
    <name evidence="8" type="ORF">GALMADRAFT_244641</name>
</gene>
<dbReference type="Pfam" id="PF02636">
    <property type="entry name" value="Methyltransf_28"/>
    <property type="match status" value="1"/>
</dbReference>
<dbReference type="OrthoDB" id="438553at2759"/>
<dbReference type="Proteomes" id="UP000027222">
    <property type="component" value="Unassembled WGS sequence"/>
</dbReference>
<keyword evidence="9" id="KW-1185">Reference proteome</keyword>
<evidence type="ECO:0000313" key="9">
    <source>
        <dbReference type="Proteomes" id="UP000027222"/>
    </source>
</evidence>
<evidence type="ECO:0000256" key="6">
    <source>
        <dbReference type="ARBA" id="ARBA00048612"/>
    </source>
</evidence>
<accession>A0A067T9F5</accession>
<dbReference type="Gene3D" id="3.40.50.12710">
    <property type="match status" value="1"/>
</dbReference>
<dbReference type="InterPro" id="IPR038375">
    <property type="entry name" value="NDUFAF7_sf"/>
</dbReference>
<sequence>MSFATYMQLCLSHPMDGYYMNPANKVFGTDGDFITSPEISQTFGELIALWLLQEYKKSERDSPLRLVELGPGKGTLMGDILRVILKFEPRKNINIHLVETSPAMRDLQSTRLTAGERPNVRLHWHNSINEIPPSASEYTMLVAHEFFDALPTHILQRSVETGFWHEVLIASKAEDDKLQANNNSEETAFLSPSAPTPIPSSSLRRVLSAKPSNVGAVLGLSSPRFGEIGPGSFLEVSPMAFKIARKVGELLTAGQQAKDSPTIGGCGLIIDYGGDTAYGDSLRAFKNHEIVDIFREPGHCDITANVDFAFLKEAMQDIVTPLGPIPQGDFLTRMGLALRLRTLLQAAKTEEHQNTIHGAAMRLVDPKGMGRQYQVLGITNARPTHTDGHESWPFVKDAK</sequence>
<reference evidence="9" key="1">
    <citation type="journal article" date="2014" name="Proc. Natl. Acad. Sci. U.S.A.">
        <title>Extensive sampling of basidiomycete genomes demonstrates inadequacy of the white-rot/brown-rot paradigm for wood decay fungi.</title>
        <authorList>
            <person name="Riley R."/>
            <person name="Salamov A.A."/>
            <person name="Brown D.W."/>
            <person name="Nagy L.G."/>
            <person name="Floudas D."/>
            <person name="Held B.W."/>
            <person name="Levasseur A."/>
            <person name="Lombard V."/>
            <person name="Morin E."/>
            <person name="Otillar R."/>
            <person name="Lindquist E.A."/>
            <person name="Sun H."/>
            <person name="LaButti K.M."/>
            <person name="Schmutz J."/>
            <person name="Jabbour D."/>
            <person name="Luo H."/>
            <person name="Baker S.E."/>
            <person name="Pisabarro A.G."/>
            <person name="Walton J.D."/>
            <person name="Blanchette R.A."/>
            <person name="Henrissat B."/>
            <person name="Martin F."/>
            <person name="Cullen D."/>
            <person name="Hibbett D.S."/>
            <person name="Grigoriev I.V."/>
        </authorList>
    </citation>
    <scope>NUCLEOTIDE SEQUENCE [LARGE SCALE GENOMIC DNA]</scope>
    <source>
        <strain evidence="9">CBS 339.88</strain>
    </source>
</reference>
<evidence type="ECO:0000256" key="7">
    <source>
        <dbReference type="RuleBase" id="RU364114"/>
    </source>
</evidence>
<dbReference type="AlphaFoldDB" id="A0A067T9F5"/>
<dbReference type="InterPro" id="IPR029063">
    <property type="entry name" value="SAM-dependent_MTases_sf"/>
</dbReference>
<proteinExistence type="inferred from homology"/>
<dbReference type="PANTHER" id="PTHR12049">
    <property type="entry name" value="PROTEIN ARGININE METHYLTRANSFERASE NDUFAF7, MITOCHONDRIAL"/>
    <property type="match status" value="1"/>
</dbReference>
<evidence type="ECO:0000256" key="1">
    <source>
        <dbReference type="ARBA" id="ARBA00004173"/>
    </source>
</evidence>
<dbReference type="HOGENOM" id="CLU_024840_2_1_1"/>
<evidence type="ECO:0000256" key="4">
    <source>
        <dbReference type="ARBA" id="ARBA00022679"/>
    </source>
</evidence>
<evidence type="ECO:0000256" key="2">
    <source>
        <dbReference type="ARBA" id="ARBA00005891"/>
    </source>
</evidence>
<dbReference type="GO" id="GO:0005739">
    <property type="term" value="C:mitochondrion"/>
    <property type="evidence" value="ECO:0007669"/>
    <property type="project" value="UniProtKB-SubCell"/>
</dbReference>
<dbReference type="GO" id="GO:0035243">
    <property type="term" value="F:protein-arginine omega-N symmetric methyltransferase activity"/>
    <property type="evidence" value="ECO:0007669"/>
    <property type="project" value="UniProtKB-EC"/>
</dbReference>
<comment type="catalytic activity">
    <reaction evidence="6 7">
        <text>L-arginyl-[protein] + 2 S-adenosyl-L-methionine = N(omega),N(omega)'-dimethyl-L-arginyl-[protein] + 2 S-adenosyl-L-homocysteine + 2 H(+)</text>
        <dbReference type="Rhea" id="RHEA:48108"/>
        <dbReference type="Rhea" id="RHEA-COMP:10532"/>
        <dbReference type="Rhea" id="RHEA-COMP:11992"/>
        <dbReference type="ChEBI" id="CHEBI:15378"/>
        <dbReference type="ChEBI" id="CHEBI:29965"/>
        <dbReference type="ChEBI" id="CHEBI:57856"/>
        <dbReference type="ChEBI" id="CHEBI:59789"/>
        <dbReference type="ChEBI" id="CHEBI:88221"/>
        <dbReference type="EC" id="2.1.1.320"/>
    </reaction>
</comment>
<dbReference type="EC" id="2.1.1.320" evidence="7"/>
<evidence type="ECO:0000256" key="3">
    <source>
        <dbReference type="ARBA" id="ARBA00022603"/>
    </source>
</evidence>
<comment type="subcellular location">
    <subcellularLocation>
        <location evidence="1 7">Mitochondrion</location>
    </subcellularLocation>
</comment>
<dbReference type="PANTHER" id="PTHR12049:SF7">
    <property type="entry name" value="PROTEIN ARGININE METHYLTRANSFERASE NDUFAF7, MITOCHONDRIAL"/>
    <property type="match status" value="1"/>
</dbReference>
<name>A0A067T9F5_GALM3</name>
<dbReference type="EMBL" id="KL142374">
    <property type="protein sequence ID" value="KDR78957.1"/>
    <property type="molecule type" value="Genomic_DNA"/>
</dbReference>
<evidence type="ECO:0000313" key="8">
    <source>
        <dbReference type="EMBL" id="KDR78957.1"/>
    </source>
</evidence>
<dbReference type="STRING" id="685588.A0A067T9F5"/>
<dbReference type="SUPFAM" id="SSF53335">
    <property type="entry name" value="S-adenosyl-L-methionine-dependent methyltransferases"/>
    <property type="match status" value="1"/>
</dbReference>
<keyword evidence="3 7" id="KW-0489">Methyltransferase</keyword>